<evidence type="ECO:0000256" key="1">
    <source>
        <dbReference type="ARBA" id="ARBA00006817"/>
    </source>
</evidence>
<dbReference type="Gene3D" id="3.30.530.20">
    <property type="match status" value="1"/>
</dbReference>
<accession>A0ABW5L9J3</accession>
<evidence type="ECO:0000259" key="2">
    <source>
        <dbReference type="Pfam" id="PF08327"/>
    </source>
</evidence>
<dbReference type="Proteomes" id="UP001597319">
    <property type="component" value="Unassembled WGS sequence"/>
</dbReference>
<organism evidence="3 4">
    <name type="scientific">Aquimarina rubra</name>
    <dbReference type="NCBI Taxonomy" id="1920033"/>
    <lineage>
        <taxon>Bacteria</taxon>
        <taxon>Pseudomonadati</taxon>
        <taxon>Bacteroidota</taxon>
        <taxon>Flavobacteriia</taxon>
        <taxon>Flavobacteriales</taxon>
        <taxon>Flavobacteriaceae</taxon>
        <taxon>Aquimarina</taxon>
    </lineage>
</organism>
<dbReference type="SUPFAM" id="SSF55961">
    <property type="entry name" value="Bet v1-like"/>
    <property type="match status" value="1"/>
</dbReference>
<name>A0ABW5L9J3_9FLAO</name>
<comment type="caution">
    <text evidence="3">The sequence shown here is derived from an EMBL/GenBank/DDBJ whole genome shotgun (WGS) entry which is preliminary data.</text>
</comment>
<dbReference type="InterPro" id="IPR023393">
    <property type="entry name" value="START-like_dom_sf"/>
</dbReference>
<evidence type="ECO:0000313" key="3">
    <source>
        <dbReference type="EMBL" id="MFD2561189.1"/>
    </source>
</evidence>
<evidence type="ECO:0000313" key="4">
    <source>
        <dbReference type="Proteomes" id="UP001597319"/>
    </source>
</evidence>
<keyword evidence="4" id="KW-1185">Reference proteome</keyword>
<dbReference type="Pfam" id="PF08327">
    <property type="entry name" value="AHSA1"/>
    <property type="match status" value="1"/>
</dbReference>
<dbReference type="InterPro" id="IPR013538">
    <property type="entry name" value="ASHA1/2-like_C"/>
</dbReference>
<feature type="domain" description="Activator of Hsp90 ATPase homologue 1/2-like C-terminal" evidence="2">
    <location>
        <begin position="51"/>
        <end position="187"/>
    </location>
</feature>
<comment type="similarity">
    <text evidence="1">Belongs to the AHA1 family.</text>
</comment>
<reference evidence="4" key="1">
    <citation type="journal article" date="2019" name="Int. J. Syst. Evol. Microbiol.">
        <title>The Global Catalogue of Microorganisms (GCM) 10K type strain sequencing project: providing services to taxonomists for standard genome sequencing and annotation.</title>
        <authorList>
            <consortium name="The Broad Institute Genomics Platform"/>
            <consortium name="The Broad Institute Genome Sequencing Center for Infectious Disease"/>
            <person name="Wu L."/>
            <person name="Ma J."/>
        </authorList>
    </citation>
    <scope>NUCLEOTIDE SEQUENCE [LARGE SCALE GENOMIC DNA]</scope>
    <source>
        <strain evidence="4">KCTC 52274</strain>
    </source>
</reference>
<dbReference type="EMBL" id="JBHULE010000002">
    <property type="protein sequence ID" value="MFD2561189.1"/>
    <property type="molecule type" value="Genomic_DNA"/>
</dbReference>
<protein>
    <submittedName>
        <fullName evidence="3">SRPBCC domain-containing protein</fullName>
    </submittedName>
</protein>
<proteinExistence type="inferred from homology"/>
<gene>
    <name evidence="3" type="ORF">ACFSR1_00825</name>
</gene>
<sequence length="194" mass="22326">MKKITFIILLIFPGLFLYSQDQKIPTEKRVTSTVDSTNKKELILIQEFMVNVPLDSVWNAYTTKNGWESWAVAIAEVDFKINGTIRTNYNKNGKIGDSTTINLKVVNYIPKKLITLQAELTNNFPDFMKKDEKDLYNIICFESLASKKTKVISYGIGYKNNPKYLSLMKFFISGNEMSYQQLIAYLEKGKAIKF</sequence>
<dbReference type="RefSeq" id="WP_378288688.1">
    <property type="nucleotide sequence ID" value="NZ_JBHULE010000002.1"/>
</dbReference>